<gene>
    <name evidence="7" type="ORF">SDRG_07332</name>
</gene>
<feature type="transmembrane region" description="Helical" evidence="6">
    <location>
        <begin position="398"/>
        <end position="420"/>
    </location>
</feature>
<feature type="transmembrane region" description="Helical" evidence="6">
    <location>
        <begin position="304"/>
        <end position="323"/>
    </location>
</feature>
<dbReference type="RefSeq" id="XP_008611382.1">
    <property type="nucleotide sequence ID" value="XM_008613160.1"/>
</dbReference>
<evidence type="ECO:0000256" key="3">
    <source>
        <dbReference type="ARBA" id="ARBA00022692"/>
    </source>
</evidence>
<keyword evidence="3 6" id="KW-0812">Transmembrane</keyword>
<feature type="transmembrane region" description="Helical" evidence="6">
    <location>
        <begin position="335"/>
        <end position="357"/>
    </location>
</feature>
<evidence type="ECO:0000256" key="6">
    <source>
        <dbReference type="SAM" id="Phobius"/>
    </source>
</evidence>
<dbReference type="EMBL" id="JH767152">
    <property type="protein sequence ID" value="EQC35098.1"/>
    <property type="molecule type" value="Genomic_DNA"/>
</dbReference>
<dbReference type="GO" id="GO:0012505">
    <property type="term" value="C:endomembrane system"/>
    <property type="evidence" value="ECO:0007669"/>
    <property type="project" value="UniProtKB-SubCell"/>
</dbReference>
<feature type="transmembrane region" description="Helical" evidence="6">
    <location>
        <begin position="112"/>
        <end position="131"/>
    </location>
</feature>
<evidence type="ECO:0000256" key="1">
    <source>
        <dbReference type="ARBA" id="ARBA00004127"/>
    </source>
</evidence>
<dbReference type="SUPFAM" id="SSF103473">
    <property type="entry name" value="MFS general substrate transporter"/>
    <property type="match status" value="1"/>
</dbReference>
<evidence type="ECO:0000313" key="7">
    <source>
        <dbReference type="EMBL" id="EQC35098.1"/>
    </source>
</evidence>
<feature type="transmembrane region" description="Helical" evidence="6">
    <location>
        <begin position="49"/>
        <end position="72"/>
    </location>
</feature>
<dbReference type="GeneID" id="19948059"/>
<evidence type="ECO:0000256" key="2">
    <source>
        <dbReference type="ARBA" id="ARBA00022448"/>
    </source>
</evidence>
<evidence type="ECO:0000256" key="5">
    <source>
        <dbReference type="ARBA" id="ARBA00023136"/>
    </source>
</evidence>
<dbReference type="Pfam" id="PF07690">
    <property type="entry name" value="MFS_1"/>
    <property type="match status" value="1"/>
</dbReference>
<keyword evidence="4 6" id="KW-1133">Transmembrane helix</keyword>
<keyword evidence="5 6" id="KW-0472">Membrane</keyword>
<dbReference type="Proteomes" id="UP000030762">
    <property type="component" value="Unassembled WGS sequence"/>
</dbReference>
<dbReference type="STRING" id="1156394.T0RRK4"/>
<dbReference type="VEuPathDB" id="FungiDB:SDRG_07332"/>
<name>T0RRK4_SAPDV</name>
<dbReference type="InParanoid" id="T0RRK4"/>
<feature type="transmembrane region" description="Helical" evidence="6">
    <location>
        <begin position="262"/>
        <end position="284"/>
    </location>
</feature>
<feature type="transmembrane region" description="Helical" evidence="6">
    <location>
        <begin position="169"/>
        <end position="187"/>
    </location>
</feature>
<evidence type="ECO:0000256" key="4">
    <source>
        <dbReference type="ARBA" id="ARBA00022989"/>
    </source>
</evidence>
<feature type="transmembrane region" description="Helical" evidence="6">
    <location>
        <begin position="363"/>
        <end position="386"/>
    </location>
</feature>
<dbReference type="AlphaFoldDB" id="T0RRK4"/>
<dbReference type="PANTHER" id="PTHR23510">
    <property type="entry name" value="INNER MEMBRANE TRANSPORT PROTEIN YAJR"/>
    <property type="match status" value="1"/>
</dbReference>
<feature type="transmembrane region" description="Helical" evidence="6">
    <location>
        <begin position="207"/>
        <end position="228"/>
    </location>
</feature>
<evidence type="ECO:0000313" key="8">
    <source>
        <dbReference type="Proteomes" id="UP000030762"/>
    </source>
</evidence>
<dbReference type="Gene3D" id="1.20.1250.20">
    <property type="entry name" value="MFS general substrate transporter like domains"/>
    <property type="match status" value="1"/>
</dbReference>
<dbReference type="OrthoDB" id="370281at2759"/>
<proteinExistence type="predicted"/>
<dbReference type="PANTHER" id="PTHR23510:SF3">
    <property type="entry name" value="MAJOR FACILITATOR SUPERFAMILY DOMAIN-CONTAINING PROTEIN 8"/>
    <property type="match status" value="1"/>
</dbReference>
<dbReference type="InterPro" id="IPR051068">
    <property type="entry name" value="MFS_Domain-Containing_Protein"/>
</dbReference>
<dbReference type="GO" id="GO:0022857">
    <property type="term" value="F:transmembrane transporter activity"/>
    <property type="evidence" value="ECO:0007669"/>
    <property type="project" value="InterPro"/>
</dbReference>
<dbReference type="eggNOG" id="KOG2325">
    <property type="taxonomic scope" value="Eukaryota"/>
</dbReference>
<accession>T0RRK4</accession>
<dbReference type="InterPro" id="IPR011701">
    <property type="entry name" value="MFS"/>
</dbReference>
<reference evidence="7 8" key="1">
    <citation type="submission" date="2012-04" db="EMBL/GenBank/DDBJ databases">
        <title>The Genome Sequence of Saprolegnia declina VS20.</title>
        <authorList>
            <consortium name="The Broad Institute Genome Sequencing Platform"/>
            <person name="Russ C."/>
            <person name="Nusbaum C."/>
            <person name="Tyler B."/>
            <person name="van West P."/>
            <person name="Dieguez-Uribeondo J."/>
            <person name="de Bruijn I."/>
            <person name="Tripathy S."/>
            <person name="Jiang R."/>
            <person name="Young S.K."/>
            <person name="Zeng Q."/>
            <person name="Gargeya S."/>
            <person name="Fitzgerald M."/>
            <person name="Haas B."/>
            <person name="Abouelleil A."/>
            <person name="Alvarado L."/>
            <person name="Arachchi H.M."/>
            <person name="Berlin A."/>
            <person name="Chapman S.B."/>
            <person name="Goldberg J."/>
            <person name="Griggs A."/>
            <person name="Gujja S."/>
            <person name="Hansen M."/>
            <person name="Howarth C."/>
            <person name="Imamovic A."/>
            <person name="Larimer J."/>
            <person name="McCowen C."/>
            <person name="Montmayeur A."/>
            <person name="Murphy C."/>
            <person name="Neiman D."/>
            <person name="Pearson M."/>
            <person name="Priest M."/>
            <person name="Roberts A."/>
            <person name="Saif S."/>
            <person name="Shea T."/>
            <person name="Sisk P."/>
            <person name="Sykes S."/>
            <person name="Wortman J."/>
            <person name="Nusbaum C."/>
            <person name="Birren B."/>
        </authorList>
    </citation>
    <scope>NUCLEOTIDE SEQUENCE [LARGE SCALE GENOMIC DNA]</scope>
    <source>
        <strain evidence="7 8">VS20</strain>
    </source>
</reference>
<sequence>MTSSLHRATASDRTRRCATYCTSKRMSMSMKATTISYAPRVTKWWTQLALINFVIFIAESSRGIVMPTLFLYCQSLGGGLYEMGLLTSVYSVGRLISSTVFGYLCDKYSFRAVYIASALIGLAGNFVYFVPSTRALIISRFFVGVSSGNLSVCRSNVAAMTTVGVRLKYLTILAISVYFGYALTPGLDGFMTGIDYHILGLPLNELTAPGLLLVLMNLVTVVLMVFIYDDSISVHDAPEAAVDATKKKTPSPSDTFVLSDKLVYAGVILFIMLNVVARGVLSIYETINVPLFVQVTGDSHDNVIVAASTFQFNLGLLGLLAYVAIEIWHHVVSDVVLLAIGFGGLGLGNLILALHATPTYTELWTGVFFLWSVGSPITTAVCVSAFSKILGTRQQGKWMGLLGSAASVSRIIMPMLPAAFATFAPVFWMDVVLCVLSIAMLIAYDAAVTREKTTARGDALLCQSTQPDYASVAHA</sequence>
<comment type="subcellular location">
    <subcellularLocation>
        <location evidence="1">Endomembrane system</location>
        <topology evidence="1">Multi-pass membrane protein</topology>
    </subcellularLocation>
</comment>
<feature type="transmembrane region" description="Helical" evidence="6">
    <location>
        <begin position="426"/>
        <end position="447"/>
    </location>
</feature>
<dbReference type="OMA" id="VAIEIWH"/>
<keyword evidence="8" id="KW-1185">Reference proteome</keyword>
<organism evidence="7 8">
    <name type="scientific">Saprolegnia diclina (strain VS20)</name>
    <dbReference type="NCBI Taxonomy" id="1156394"/>
    <lineage>
        <taxon>Eukaryota</taxon>
        <taxon>Sar</taxon>
        <taxon>Stramenopiles</taxon>
        <taxon>Oomycota</taxon>
        <taxon>Saprolegniomycetes</taxon>
        <taxon>Saprolegniales</taxon>
        <taxon>Saprolegniaceae</taxon>
        <taxon>Saprolegnia</taxon>
    </lineage>
</organism>
<dbReference type="InterPro" id="IPR036259">
    <property type="entry name" value="MFS_trans_sf"/>
</dbReference>
<protein>
    <recommendedName>
        <fullName evidence="9">Major facilitator superfamily (MFS) profile domain-containing protein</fullName>
    </recommendedName>
</protein>
<keyword evidence="2" id="KW-0813">Transport</keyword>
<evidence type="ECO:0008006" key="9">
    <source>
        <dbReference type="Google" id="ProtNLM"/>
    </source>
</evidence>